<dbReference type="InterPro" id="IPR051910">
    <property type="entry name" value="ComF/GntX_DNA_util-trans"/>
</dbReference>
<evidence type="ECO:0000313" key="3">
    <source>
        <dbReference type="EMBL" id="AKO31783.1"/>
    </source>
</evidence>
<name>A0AAC8ZA36_HAEDC</name>
<organism evidence="3 4">
    <name type="scientific">Haemophilus ducreyi</name>
    <dbReference type="NCBI Taxonomy" id="730"/>
    <lineage>
        <taxon>Bacteria</taxon>
        <taxon>Pseudomonadati</taxon>
        <taxon>Pseudomonadota</taxon>
        <taxon>Gammaproteobacteria</taxon>
        <taxon>Pasteurellales</taxon>
        <taxon>Pasteurellaceae</taxon>
        <taxon>Haemophilus</taxon>
    </lineage>
</organism>
<protein>
    <submittedName>
        <fullName evidence="3">Competence protein ComF</fullName>
    </submittedName>
</protein>
<sequence>MNWLGFRCFACQAPLAIASHGICSGCVAKIKRHCYCGHCGSLLLENRNACGECLRNEPKWHHLVQVSRYQPPLSDWIHRFKFQHQYWLDRALARLLLLVIKQAQRERQLSLPEVILPVPLFWQRQWQRGFNQAALLAKYLSAWLAIPLDCASLQRIRSTRSQRELSAVERSYNLRGAFYYQPTKKYQSVAIVDDVVTTGSTLNAICSELLKQGVQDIQVWTLART</sequence>
<gene>
    <name evidence="3" type="ORF">RZ57_00785</name>
</gene>
<dbReference type="CDD" id="cd06223">
    <property type="entry name" value="PRTases_typeI"/>
    <property type="match status" value="1"/>
</dbReference>
<dbReference type="InterPro" id="IPR000836">
    <property type="entry name" value="PRTase_dom"/>
</dbReference>
<dbReference type="RefSeq" id="WP_010944252.1">
    <property type="nucleotide sequence ID" value="NZ_CP011218.1"/>
</dbReference>
<dbReference type="Gene3D" id="3.40.50.2020">
    <property type="match status" value="1"/>
</dbReference>
<feature type="domain" description="Phosphoribosyltransferase" evidence="2">
    <location>
        <begin position="140"/>
        <end position="223"/>
    </location>
</feature>
<dbReference type="Pfam" id="PF00156">
    <property type="entry name" value="Pribosyltran"/>
    <property type="match status" value="1"/>
</dbReference>
<dbReference type="EMBL" id="CP011219">
    <property type="protein sequence ID" value="AKO31783.1"/>
    <property type="molecule type" value="Genomic_DNA"/>
</dbReference>
<accession>A0AAC8ZA36</accession>
<proteinExistence type="inferred from homology"/>
<dbReference type="PANTHER" id="PTHR47505:SF1">
    <property type="entry name" value="DNA UTILIZATION PROTEIN YHGH"/>
    <property type="match status" value="1"/>
</dbReference>
<dbReference type="PANTHER" id="PTHR47505">
    <property type="entry name" value="DNA UTILIZATION PROTEIN YHGH"/>
    <property type="match status" value="1"/>
</dbReference>
<dbReference type="Proteomes" id="UP000060132">
    <property type="component" value="Chromosome"/>
</dbReference>
<comment type="similarity">
    <text evidence="1">Belongs to the ComF/GntX family.</text>
</comment>
<dbReference type="AlphaFoldDB" id="A0AAC8ZA36"/>
<dbReference type="InterPro" id="IPR029057">
    <property type="entry name" value="PRTase-like"/>
</dbReference>
<reference evidence="3 4" key="1">
    <citation type="journal article" date="2015" name="PLoS Negl. Trop. Dis.">
        <title>Haemophilus ducreyi Cutaneous Ulcer Strains Are Nearly Identical to Class I Genital Ulcer Strains.</title>
        <authorList>
            <person name="Gangaiah D."/>
            <person name="Webb K.M."/>
            <person name="Humphreys T.L."/>
            <person name="Fortney K.R."/>
            <person name="Toh E."/>
            <person name="Tai A."/>
            <person name="Katz S.S."/>
            <person name="Pillay A."/>
            <person name="Chen C.Y."/>
            <person name="Roberts S.A."/>
            <person name="Munson R.S.Jr."/>
            <person name="Spinola S.M."/>
        </authorList>
    </citation>
    <scope>NUCLEOTIDE SEQUENCE [LARGE SCALE GENOMIC DNA]</scope>
    <source>
        <strain evidence="4">CLU2</strain>
    </source>
</reference>
<dbReference type="OMA" id="DAAYWNE"/>
<evidence type="ECO:0000259" key="2">
    <source>
        <dbReference type="Pfam" id="PF00156"/>
    </source>
</evidence>
<dbReference type="SUPFAM" id="SSF53271">
    <property type="entry name" value="PRTase-like"/>
    <property type="match status" value="1"/>
</dbReference>
<evidence type="ECO:0000313" key="4">
    <source>
        <dbReference type="Proteomes" id="UP000060132"/>
    </source>
</evidence>
<evidence type="ECO:0000256" key="1">
    <source>
        <dbReference type="ARBA" id="ARBA00008007"/>
    </source>
</evidence>